<reference evidence="1" key="1">
    <citation type="submission" date="2018-02" db="EMBL/GenBank/DDBJ databases">
        <title>Rhizophora mucronata_Transcriptome.</title>
        <authorList>
            <person name="Meera S.P."/>
            <person name="Sreeshan A."/>
            <person name="Augustine A."/>
        </authorList>
    </citation>
    <scope>NUCLEOTIDE SEQUENCE</scope>
    <source>
        <tissue evidence="1">Leaf</tissue>
    </source>
</reference>
<dbReference type="EMBL" id="GGEC01058923">
    <property type="protein sequence ID" value="MBX39407.1"/>
    <property type="molecule type" value="Transcribed_RNA"/>
</dbReference>
<organism evidence="1">
    <name type="scientific">Rhizophora mucronata</name>
    <name type="common">Asiatic mangrove</name>
    <dbReference type="NCBI Taxonomy" id="61149"/>
    <lineage>
        <taxon>Eukaryota</taxon>
        <taxon>Viridiplantae</taxon>
        <taxon>Streptophyta</taxon>
        <taxon>Embryophyta</taxon>
        <taxon>Tracheophyta</taxon>
        <taxon>Spermatophyta</taxon>
        <taxon>Magnoliopsida</taxon>
        <taxon>eudicotyledons</taxon>
        <taxon>Gunneridae</taxon>
        <taxon>Pentapetalae</taxon>
        <taxon>rosids</taxon>
        <taxon>fabids</taxon>
        <taxon>Malpighiales</taxon>
        <taxon>Rhizophoraceae</taxon>
        <taxon>Rhizophora</taxon>
    </lineage>
</organism>
<sequence>MFNIKSMLRKLVGA</sequence>
<evidence type="ECO:0000313" key="1">
    <source>
        <dbReference type="EMBL" id="MBX39407.1"/>
    </source>
</evidence>
<name>A0A2P2NAA6_RHIMU</name>
<accession>A0A2P2NAA6</accession>
<proteinExistence type="predicted"/>
<protein>
    <submittedName>
        <fullName evidence="1">Uncharacterized protein</fullName>
    </submittedName>
</protein>